<proteinExistence type="predicted"/>
<dbReference type="OrthoDB" id="7354488at2"/>
<feature type="domain" description="Tyr recombinase" evidence="4">
    <location>
        <begin position="120"/>
        <end position="329"/>
    </location>
</feature>
<reference evidence="5 6" key="1">
    <citation type="submission" date="2019-12" db="EMBL/GenBank/DDBJ databases">
        <title>Genomic-based taxomic classification of the family Erythrobacteraceae.</title>
        <authorList>
            <person name="Xu L."/>
        </authorList>
    </citation>
    <scope>NUCLEOTIDE SEQUENCE [LARGE SCALE GENOMIC DNA]</scope>
    <source>
        <strain evidence="5 6">100921-2</strain>
    </source>
</reference>
<dbReference type="InterPro" id="IPR002104">
    <property type="entry name" value="Integrase_catalytic"/>
</dbReference>
<dbReference type="Gene3D" id="1.10.443.10">
    <property type="entry name" value="Intergrase catalytic core"/>
    <property type="match status" value="1"/>
</dbReference>
<accession>A0A6I4TEI9</accession>
<evidence type="ECO:0000256" key="2">
    <source>
        <dbReference type="ARBA" id="ARBA00022908"/>
    </source>
</evidence>
<dbReference type="AlphaFoldDB" id="A0A6I4TEI9"/>
<dbReference type="InterPro" id="IPR013762">
    <property type="entry name" value="Integrase-like_cat_sf"/>
</dbReference>
<evidence type="ECO:0000256" key="3">
    <source>
        <dbReference type="ARBA" id="ARBA00023172"/>
    </source>
</evidence>
<dbReference type="GO" id="GO:0006310">
    <property type="term" value="P:DNA recombination"/>
    <property type="evidence" value="ECO:0007669"/>
    <property type="project" value="UniProtKB-KW"/>
</dbReference>
<dbReference type="RefSeq" id="WP_160611621.1">
    <property type="nucleotide sequence ID" value="NZ_WTZA01000002.1"/>
</dbReference>
<dbReference type="InterPro" id="IPR050090">
    <property type="entry name" value="Tyrosine_recombinase_XerCD"/>
</dbReference>
<dbReference type="InterPro" id="IPR011010">
    <property type="entry name" value="DNA_brk_join_enz"/>
</dbReference>
<protein>
    <submittedName>
        <fullName evidence="5">Tyrosine-type recombinase/integrase</fullName>
    </submittedName>
</protein>
<comment type="caution">
    <text evidence="5">The sequence shown here is derived from an EMBL/GenBank/DDBJ whole genome shotgun (WGS) entry which is preliminary data.</text>
</comment>
<dbReference type="Proteomes" id="UP000439522">
    <property type="component" value="Unassembled WGS sequence"/>
</dbReference>
<dbReference type="EMBL" id="WTZA01000002">
    <property type="protein sequence ID" value="MXO75731.1"/>
    <property type="molecule type" value="Genomic_DNA"/>
</dbReference>
<dbReference type="Pfam" id="PF00589">
    <property type="entry name" value="Phage_integrase"/>
    <property type="match status" value="1"/>
</dbReference>
<dbReference type="PROSITE" id="PS51898">
    <property type="entry name" value="TYR_RECOMBINASE"/>
    <property type="match status" value="1"/>
</dbReference>
<dbReference type="PANTHER" id="PTHR30349:SF81">
    <property type="entry name" value="TYROSINE RECOMBINASE XERC"/>
    <property type="match status" value="1"/>
</dbReference>
<dbReference type="SUPFAM" id="SSF56349">
    <property type="entry name" value="DNA breaking-rejoining enzymes"/>
    <property type="match status" value="1"/>
</dbReference>
<evidence type="ECO:0000313" key="5">
    <source>
        <dbReference type="EMBL" id="MXO75731.1"/>
    </source>
</evidence>
<dbReference type="GO" id="GO:0003677">
    <property type="term" value="F:DNA binding"/>
    <property type="evidence" value="ECO:0007669"/>
    <property type="project" value="InterPro"/>
</dbReference>
<keyword evidence="2" id="KW-0229">DNA integration</keyword>
<name>A0A6I4TEI9_9SPHN</name>
<evidence type="ECO:0000313" key="6">
    <source>
        <dbReference type="Proteomes" id="UP000439522"/>
    </source>
</evidence>
<dbReference type="PANTHER" id="PTHR30349">
    <property type="entry name" value="PHAGE INTEGRASE-RELATED"/>
    <property type="match status" value="1"/>
</dbReference>
<gene>
    <name evidence="5" type="ORF">GRI40_10930</name>
</gene>
<evidence type="ECO:0000256" key="1">
    <source>
        <dbReference type="ARBA" id="ARBA00022829"/>
    </source>
</evidence>
<dbReference type="GO" id="GO:0007059">
    <property type="term" value="P:chromosome segregation"/>
    <property type="evidence" value="ECO:0007669"/>
    <property type="project" value="UniProtKB-KW"/>
</dbReference>
<sequence length="365" mass="41814">MSYVNPANERVKREYQRWLKEAERLKASTINHALLAIHHYEQFTNGADFKCWSLDRALEYKDVLRSQGNSAATFVTKMRALQRFFHWLADRPTYRRAISHEQVNYLNPSNEEIALAHQYRRKSSATLSEAQLVIRSMPHSTDTQLRDRAIVACAFLTGARVSALRTLKLKHVLADGTGILQDANEVEVKFSKSQVTTFFPVGDDIRRAFVEYVEHLQLKLGWRPDDPLFPATEQRSGEERVFRVVGLSRRHWNTPDPIRARFKRAFEAAGVPYFPPHRARNSLTTLGLQICNSPEALKAWSQNSGHESVLTTLRSYGEVSPERQAELLRQMARPIAHEDDVTKLAKALLGNPEIASLFQKQRPEN</sequence>
<dbReference type="CDD" id="cd00397">
    <property type="entry name" value="DNA_BRE_C"/>
    <property type="match status" value="1"/>
</dbReference>
<evidence type="ECO:0000259" key="4">
    <source>
        <dbReference type="PROSITE" id="PS51898"/>
    </source>
</evidence>
<keyword evidence="3" id="KW-0233">DNA recombination</keyword>
<keyword evidence="6" id="KW-1185">Reference proteome</keyword>
<keyword evidence="1" id="KW-0159">Chromosome partition</keyword>
<organism evidence="5 6">
    <name type="scientific">Tsuneonella aeria</name>
    <dbReference type="NCBI Taxonomy" id="1837929"/>
    <lineage>
        <taxon>Bacteria</taxon>
        <taxon>Pseudomonadati</taxon>
        <taxon>Pseudomonadota</taxon>
        <taxon>Alphaproteobacteria</taxon>
        <taxon>Sphingomonadales</taxon>
        <taxon>Erythrobacteraceae</taxon>
        <taxon>Tsuneonella</taxon>
    </lineage>
</organism>
<dbReference type="GO" id="GO:0015074">
    <property type="term" value="P:DNA integration"/>
    <property type="evidence" value="ECO:0007669"/>
    <property type="project" value="UniProtKB-KW"/>
</dbReference>